<dbReference type="Gene3D" id="1.10.220.150">
    <property type="entry name" value="Arf GTPase activating protein"/>
    <property type="match status" value="1"/>
</dbReference>
<dbReference type="SMART" id="SM00105">
    <property type="entry name" value="ArfGap"/>
    <property type="match status" value="1"/>
</dbReference>
<evidence type="ECO:0000256" key="4">
    <source>
        <dbReference type="ARBA" id="ARBA00022833"/>
    </source>
</evidence>
<dbReference type="InterPro" id="IPR000679">
    <property type="entry name" value="Znf_GATA"/>
</dbReference>
<evidence type="ECO:0000259" key="8">
    <source>
        <dbReference type="PROSITE" id="PS50115"/>
    </source>
</evidence>
<dbReference type="AlphaFoldDB" id="A0A7S2FKD6"/>
<keyword evidence="1" id="KW-0343">GTPase activation</keyword>
<evidence type="ECO:0000259" key="7">
    <source>
        <dbReference type="PROSITE" id="PS50114"/>
    </source>
</evidence>
<dbReference type="GO" id="GO:0006355">
    <property type="term" value="P:regulation of DNA-templated transcription"/>
    <property type="evidence" value="ECO:0007669"/>
    <property type="project" value="InterPro"/>
</dbReference>
<dbReference type="Pfam" id="PF01412">
    <property type="entry name" value="ArfGap"/>
    <property type="match status" value="1"/>
</dbReference>
<proteinExistence type="predicted"/>
<dbReference type="PROSITE" id="PS50115">
    <property type="entry name" value="ARFGAP"/>
    <property type="match status" value="1"/>
</dbReference>
<evidence type="ECO:0000256" key="5">
    <source>
        <dbReference type="PROSITE-ProRule" id="PRU00094"/>
    </source>
</evidence>
<evidence type="ECO:0000256" key="3">
    <source>
        <dbReference type="ARBA" id="ARBA00022771"/>
    </source>
</evidence>
<protein>
    <recommendedName>
        <fullName evidence="10">Arf-GAP domain-containing protein</fullName>
    </recommendedName>
</protein>
<feature type="region of interest" description="Disordered" evidence="6">
    <location>
        <begin position="168"/>
        <end position="198"/>
    </location>
</feature>
<dbReference type="GO" id="GO:0005737">
    <property type="term" value="C:cytoplasm"/>
    <property type="evidence" value="ECO:0007669"/>
    <property type="project" value="TreeGrafter"/>
</dbReference>
<gene>
    <name evidence="9" type="ORF">PPRO1471_LOCUS9542</name>
</gene>
<evidence type="ECO:0000256" key="1">
    <source>
        <dbReference type="ARBA" id="ARBA00022468"/>
    </source>
</evidence>
<dbReference type="PANTHER" id="PTHR45705:SF1">
    <property type="entry name" value="FI20236P1"/>
    <property type="match status" value="1"/>
</dbReference>
<dbReference type="EMBL" id="HBGR01014350">
    <property type="protein sequence ID" value="CAD9399516.1"/>
    <property type="molecule type" value="Transcribed_RNA"/>
</dbReference>
<feature type="domain" description="Arf-GAP" evidence="8">
    <location>
        <begin position="49"/>
        <end position="170"/>
    </location>
</feature>
<dbReference type="GO" id="GO:0043565">
    <property type="term" value="F:sequence-specific DNA binding"/>
    <property type="evidence" value="ECO:0007669"/>
    <property type="project" value="InterPro"/>
</dbReference>
<dbReference type="InterPro" id="IPR051718">
    <property type="entry name" value="ARF_GTPase-activating"/>
</dbReference>
<keyword evidence="2" id="KW-0479">Metal-binding</keyword>
<dbReference type="InterPro" id="IPR037278">
    <property type="entry name" value="ARFGAP/RecO"/>
</dbReference>
<dbReference type="CDD" id="cd08204">
    <property type="entry name" value="ArfGap"/>
    <property type="match status" value="1"/>
</dbReference>
<dbReference type="PANTHER" id="PTHR45705">
    <property type="entry name" value="FI20236P1"/>
    <property type="match status" value="1"/>
</dbReference>
<keyword evidence="3 5" id="KW-0863">Zinc-finger</keyword>
<evidence type="ECO:0000256" key="2">
    <source>
        <dbReference type="ARBA" id="ARBA00022723"/>
    </source>
</evidence>
<feature type="domain" description="GATA-type" evidence="7">
    <location>
        <begin position="58"/>
        <end position="98"/>
    </location>
</feature>
<organism evidence="9">
    <name type="scientific">Pycnococcus provasolii</name>
    <dbReference type="NCBI Taxonomy" id="41880"/>
    <lineage>
        <taxon>Eukaryota</taxon>
        <taxon>Viridiplantae</taxon>
        <taxon>Chlorophyta</taxon>
        <taxon>Pseudoscourfieldiophyceae</taxon>
        <taxon>Pseudoscourfieldiales</taxon>
        <taxon>Pycnococcaceae</taxon>
        <taxon>Pycnococcus</taxon>
    </lineage>
</organism>
<keyword evidence="4" id="KW-0862">Zinc</keyword>
<name>A0A7S2FKD6_9CHLO</name>
<dbReference type="InterPro" id="IPR001164">
    <property type="entry name" value="ArfGAP_dom"/>
</dbReference>
<reference evidence="9" key="1">
    <citation type="submission" date="2021-01" db="EMBL/GenBank/DDBJ databases">
        <authorList>
            <person name="Corre E."/>
            <person name="Pelletier E."/>
            <person name="Niang G."/>
            <person name="Scheremetjew M."/>
            <person name="Finn R."/>
            <person name="Kale V."/>
            <person name="Holt S."/>
            <person name="Cochrane G."/>
            <person name="Meng A."/>
            <person name="Brown T."/>
            <person name="Cohen L."/>
        </authorList>
    </citation>
    <scope>NUCLEOTIDE SEQUENCE</scope>
    <source>
        <strain evidence="9">RCC733</strain>
    </source>
</reference>
<dbReference type="FunFam" id="1.10.220.150:FF:000009">
    <property type="entry name" value="stromal membrane-associated protein 1 isoform X1"/>
    <property type="match status" value="1"/>
</dbReference>
<dbReference type="GO" id="GO:0005096">
    <property type="term" value="F:GTPase activator activity"/>
    <property type="evidence" value="ECO:0007669"/>
    <property type="project" value="UniProtKB-KW"/>
</dbReference>
<evidence type="ECO:0008006" key="10">
    <source>
        <dbReference type="Google" id="ProtNLM"/>
    </source>
</evidence>
<dbReference type="PRINTS" id="PR00405">
    <property type="entry name" value="REVINTRACTNG"/>
</dbReference>
<accession>A0A7S2FKD6</accession>
<dbReference type="InterPro" id="IPR038508">
    <property type="entry name" value="ArfGAP_dom_sf"/>
</dbReference>
<dbReference type="GO" id="GO:0008270">
    <property type="term" value="F:zinc ion binding"/>
    <property type="evidence" value="ECO:0007669"/>
    <property type="project" value="UniProtKB-KW"/>
</dbReference>
<sequence length="330" mass="35055">MMAQTTAAPGGYYFSHASVAAFAGLPKAHSMPAVNVNQQDPLSPRSAQCTEIEQLTAEPANRRCADCATATSPPWASVSFGVFLCIGCAGIHRSLGVHVSKVRSLTLDHLTEGELSALRRGGNEKGNAFFEACLPEDFQRPVPTDRTRLVTFIRAKYVSKAFVTRNTRTLTPGHARRSERVGDGDNSSTEGGSGRVSARASKITPFAFSWDGDETASSASNDDDASATDKKMAAPSAHRTPQRTSTPFAESGGVLLTMLASDGATLEPPRGEPSPSWSRGQCGETKYPYLFGGGAKPPDVLFSRQGLCGVDVLSTLYHCIGMEVESHPKA</sequence>
<feature type="region of interest" description="Disordered" evidence="6">
    <location>
        <begin position="211"/>
        <end position="251"/>
    </location>
</feature>
<evidence type="ECO:0000313" key="9">
    <source>
        <dbReference type="EMBL" id="CAD9399516.1"/>
    </source>
</evidence>
<dbReference type="PROSITE" id="PS50114">
    <property type="entry name" value="GATA_ZN_FINGER_2"/>
    <property type="match status" value="1"/>
</dbReference>
<evidence type="ECO:0000256" key="6">
    <source>
        <dbReference type="SAM" id="MobiDB-lite"/>
    </source>
</evidence>
<dbReference type="SUPFAM" id="SSF57863">
    <property type="entry name" value="ArfGap/RecO-like zinc finger"/>
    <property type="match status" value="1"/>
</dbReference>